<dbReference type="Proteomes" id="UP000266234">
    <property type="component" value="Unassembled WGS sequence"/>
</dbReference>
<evidence type="ECO:0000259" key="4">
    <source>
        <dbReference type="PROSITE" id="PS51186"/>
    </source>
</evidence>
<dbReference type="PANTHER" id="PTHR43420:SF12">
    <property type="entry name" value="N-ACETYLTRANSFERASE DOMAIN-CONTAINING PROTEIN"/>
    <property type="match status" value="1"/>
</dbReference>
<evidence type="ECO:0000256" key="2">
    <source>
        <dbReference type="ARBA" id="ARBA00023315"/>
    </source>
</evidence>
<proteinExistence type="predicted"/>
<feature type="domain" description="N-acetyltransferase" evidence="4">
    <location>
        <begin position="189"/>
        <end position="344"/>
    </location>
</feature>
<gene>
    <name evidence="5" type="ORF">FLONG3_4577</name>
</gene>
<dbReference type="AlphaFoldDB" id="A0A395SYT1"/>
<evidence type="ECO:0000256" key="3">
    <source>
        <dbReference type="SAM" id="MobiDB-lite"/>
    </source>
</evidence>
<keyword evidence="2" id="KW-0012">Acyltransferase</keyword>
<dbReference type="InterPro" id="IPR000182">
    <property type="entry name" value="GNAT_dom"/>
</dbReference>
<evidence type="ECO:0000313" key="6">
    <source>
        <dbReference type="Proteomes" id="UP000266234"/>
    </source>
</evidence>
<dbReference type="SUPFAM" id="SSF55729">
    <property type="entry name" value="Acyl-CoA N-acyltransferases (Nat)"/>
    <property type="match status" value="2"/>
</dbReference>
<feature type="region of interest" description="Disordered" evidence="3">
    <location>
        <begin position="617"/>
        <end position="639"/>
    </location>
</feature>
<dbReference type="InterPro" id="IPR050680">
    <property type="entry name" value="YpeA/RimI_acetyltransf"/>
</dbReference>
<organism evidence="5 6">
    <name type="scientific">Fusarium longipes</name>
    <dbReference type="NCBI Taxonomy" id="694270"/>
    <lineage>
        <taxon>Eukaryota</taxon>
        <taxon>Fungi</taxon>
        <taxon>Dikarya</taxon>
        <taxon>Ascomycota</taxon>
        <taxon>Pezizomycotina</taxon>
        <taxon>Sordariomycetes</taxon>
        <taxon>Hypocreomycetidae</taxon>
        <taxon>Hypocreales</taxon>
        <taxon>Nectriaceae</taxon>
        <taxon>Fusarium</taxon>
    </lineage>
</organism>
<dbReference type="EMBL" id="PXOG01000099">
    <property type="protein sequence ID" value="RGP77279.1"/>
    <property type="molecule type" value="Genomic_DNA"/>
</dbReference>
<protein>
    <submittedName>
        <fullName evidence="5">Mycothiol acetyltransferase</fullName>
    </submittedName>
</protein>
<dbReference type="CDD" id="cd04301">
    <property type="entry name" value="NAT_SF"/>
    <property type="match status" value="2"/>
</dbReference>
<accession>A0A395SYT1</accession>
<feature type="compositionally biased region" description="Polar residues" evidence="3">
    <location>
        <begin position="617"/>
        <end position="631"/>
    </location>
</feature>
<dbReference type="GO" id="GO:0016747">
    <property type="term" value="F:acyltransferase activity, transferring groups other than amino-acyl groups"/>
    <property type="evidence" value="ECO:0007669"/>
    <property type="project" value="InterPro"/>
</dbReference>
<keyword evidence="6" id="KW-1185">Reference proteome</keyword>
<dbReference type="Gene3D" id="3.40.630.30">
    <property type="match status" value="2"/>
</dbReference>
<sequence length="639" mass="72374">MADQSSNGAEAPSTQHEIRQLANSDDDIQKSWQMWQTIFHDWPIDKSRFTKLLFGLPGYHWIHENGFCLSYMIDGATSLRDGAHGRITAIGVLPEYRRQGIGSALLEKAKIGLVDAARSNGEELKSLEVGSIFPRFWWQIPKTVSEDVKQFFSHRGIYITSQTIRDLYKDITHDIAPPEIMDRVSKTKAKFSPWSAELYEECMTKQRAQFSWAGVYESLASQNQHDQILVAFDSDTNEQIGWTLMCSYDSAASDVFAFLPLLPSGEKTGLIAAVGVDEKARGKGIGLALVIKAMETLKERGMEGILIDAVEIRGFYERLGFETFQEYEGCSPPPIACAAIHNKQHIHREKHILEDTLKNPSADNVLLPLLADDLQLRMKQTVHETNERVWRLDTEADVENWFNSEVVSVVLTGWAKWPQVMQNSHTKPLRTDIKESVDSVFAVKIGGQEQTIAIGEYKWNLISERQWNSPNAITNKRQEHLSQELRGYAFKYGCPQVFSFDGFYLILLQFRAKSVEDIRHRDCPVDCWVVSATRDGAVPLRVALYRLLMQGWRRVQGNSAPLQMIGGRMPHSREWYSGSPLWEGERGLQRQHPGGFTRQCEPQTGKLFWRNGQGLKSNETGHLWSTPSENQARAGGDGA</sequence>
<name>A0A395SYT1_9HYPO</name>
<dbReference type="OrthoDB" id="5237031at2759"/>
<reference evidence="5 6" key="1">
    <citation type="journal article" date="2018" name="PLoS Pathog.">
        <title>Evolution of structural diversity of trichothecenes, a family of toxins produced by plant pathogenic and entomopathogenic fungi.</title>
        <authorList>
            <person name="Proctor R.H."/>
            <person name="McCormick S.P."/>
            <person name="Kim H.S."/>
            <person name="Cardoza R.E."/>
            <person name="Stanley A.M."/>
            <person name="Lindo L."/>
            <person name="Kelly A."/>
            <person name="Brown D.W."/>
            <person name="Lee T."/>
            <person name="Vaughan M.M."/>
            <person name="Alexander N.J."/>
            <person name="Busman M."/>
            <person name="Gutierrez S."/>
        </authorList>
    </citation>
    <scope>NUCLEOTIDE SEQUENCE [LARGE SCALE GENOMIC DNA]</scope>
    <source>
        <strain evidence="5 6">NRRL 20695</strain>
    </source>
</reference>
<dbReference type="PROSITE" id="PS51186">
    <property type="entry name" value="GNAT"/>
    <property type="match status" value="1"/>
</dbReference>
<dbReference type="InterPro" id="IPR016181">
    <property type="entry name" value="Acyl_CoA_acyltransferase"/>
</dbReference>
<evidence type="ECO:0000256" key="1">
    <source>
        <dbReference type="ARBA" id="ARBA00022679"/>
    </source>
</evidence>
<evidence type="ECO:0000313" key="5">
    <source>
        <dbReference type="EMBL" id="RGP77279.1"/>
    </source>
</evidence>
<dbReference type="PANTHER" id="PTHR43420">
    <property type="entry name" value="ACETYLTRANSFERASE"/>
    <property type="match status" value="1"/>
</dbReference>
<dbReference type="Pfam" id="PF00583">
    <property type="entry name" value="Acetyltransf_1"/>
    <property type="match status" value="2"/>
</dbReference>
<keyword evidence="1 5" id="KW-0808">Transferase</keyword>
<comment type="caution">
    <text evidence="5">The sequence shown here is derived from an EMBL/GenBank/DDBJ whole genome shotgun (WGS) entry which is preliminary data.</text>
</comment>